<keyword evidence="5" id="KW-1185">Reference proteome</keyword>
<feature type="non-terminal residue" evidence="4">
    <location>
        <position position="134"/>
    </location>
</feature>
<gene>
    <name evidence="4" type="ORF">BSAL_49790</name>
</gene>
<keyword evidence="2" id="KW-0472">Membrane</keyword>
<sequence>MCACPVLVLCFVAHMAPRRLVRVDNQKQASSSRTWDTCIPRPLRTSIAVLFHRRVRWIDVNVLRTDAGVDVCGAKSESRHNENGENSSTAVQRRPPPSWCRLATVILLDYVLVWYVCVDVTVLTAAGFLGAVGS</sequence>
<evidence type="ECO:0000256" key="3">
    <source>
        <dbReference type="SAM" id="SignalP"/>
    </source>
</evidence>
<proteinExistence type="predicted"/>
<keyword evidence="2" id="KW-1133">Transmembrane helix</keyword>
<feature type="signal peptide" evidence="3">
    <location>
        <begin position="1"/>
        <end position="18"/>
    </location>
</feature>
<feature type="chain" id="PRO_5006621254" evidence="3">
    <location>
        <begin position="19"/>
        <end position="134"/>
    </location>
</feature>
<dbReference type="Proteomes" id="UP000051952">
    <property type="component" value="Unassembled WGS sequence"/>
</dbReference>
<keyword evidence="3" id="KW-0732">Signal</keyword>
<keyword evidence="2" id="KW-0812">Transmembrane</keyword>
<organism evidence="4 5">
    <name type="scientific">Bodo saltans</name>
    <name type="common">Flagellated protozoan</name>
    <dbReference type="NCBI Taxonomy" id="75058"/>
    <lineage>
        <taxon>Eukaryota</taxon>
        <taxon>Discoba</taxon>
        <taxon>Euglenozoa</taxon>
        <taxon>Kinetoplastea</taxon>
        <taxon>Metakinetoplastina</taxon>
        <taxon>Eubodonida</taxon>
        <taxon>Bodonidae</taxon>
        <taxon>Bodo</taxon>
    </lineage>
</organism>
<reference evidence="5" key="1">
    <citation type="submission" date="2015-09" db="EMBL/GenBank/DDBJ databases">
        <authorList>
            <consortium name="Pathogen Informatics"/>
        </authorList>
    </citation>
    <scope>NUCLEOTIDE SEQUENCE [LARGE SCALE GENOMIC DNA]</scope>
    <source>
        <strain evidence="5">Lake Konstanz</strain>
    </source>
</reference>
<name>A0A0S4IH82_BODSA</name>
<feature type="transmembrane region" description="Helical" evidence="2">
    <location>
        <begin position="112"/>
        <end position="132"/>
    </location>
</feature>
<dbReference type="VEuPathDB" id="TriTrypDB:BSAL_49790"/>
<accession>A0A0S4IH82</accession>
<dbReference type="EMBL" id="CYKH01000027">
    <property type="protein sequence ID" value="CUE61489.1"/>
    <property type="molecule type" value="Genomic_DNA"/>
</dbReference>
<protein>
    <submittedName>
        <fullName evidence="4">Membrane-associated protein, putative</fullName>
    </submittedName>
</protein>
<feature type="region of interest" description="Disordered" evidence="1">
    <location>
        <begin position="76"/>
        <end position="95"/>
    </location>
</feature>
<evidence type="ECO:0000256" key="1">
    <source>
        <dbReference type="SAM" id="MobiDB-lite"/>
    </source>
</evidence>
<evidence type="ECO:0000313" key="4">
    <source>
        <dbReference type="EMBL" id="CUE61489.1"/>
    </source>
</evidence>
<dbReference type="AlphaFoldDB" id="A0A0S4IH82"/>
<evidence type="ECO:0000313" key="5">
    <source>
        <dbReference type="Proteomes" id="UP000051952"/>
    </source>
</evidence>
<evidence type="ECO:0000256" key="2">
    <source>
        <dbReference type="SAM" id="Phobius"/>
    </source>
</evidence>